<name>A0A9P9EP45_9HYPO</name>
<proteinExistence type="predicted"/>
<comment type="caution">
    <text evidence="2">The sequence shown here is derived from an EMBL/GenBank/DDBJ whole genome shotgun (WGS) entry which is preliminary data.</text>
</comment>
<dbReference type="Proteomes" id="UP000738349">
    <property type="component" value="Unassembled WGS sequence"/>
</dbReference>
<accession>A0A9P9EP45</accession>
<reference evidence="2" key="1">
    <citation type="journal article" date="2021" name="Nat. Commun.">
        <title>Genetic determinants of endophytism in the Arabidopsis root mycobiome.</title>
        <authorList>
            <person name="Mesny F."/>
            <person name="Miyauchi S."/>
            <person name="Thiergart T."/>
            <person name="Pickel B."/>
            <person name="Atanasova L."/>
            <person name="Karlsson M."/>
            <person name="Huettel B."/>
            <person name="Barry K.W."/>
            <person name="Haridas S."/>
            <person name="Chen C."/>
            <person name="Bauer D."/>
            <person name="Andreopoulos W."/>
            <person name="Pangilinan J."/>
            <person name="LaButti K."/>
            <person name="Riley R."/>
            <person name="Lipzen A."/>
            <person name="Clum A."/>
            <person name="Drula E."/>
            <person name="Henrissat B."/>
            <person name="Kohler A."/>
            <person name="Grigoriev I.V."/>
            <person name="Martin F.M."/>
            <person name="Hacquard S."/>
        </authorList>
    </citation>
    <scope>NUCLEOTIDE SEQUENCE</scope>
    <source>
        <strain evidence="2">MPI-CAGE-AT-0147</strain>
    </source>
</reference>
<gene>
    <name evidence="2" type="ORF">EDB81DRAFT_63000</name>
</gene>
<feature type="region of interest" description="Disordered" evidence="1">
    <location>
        <begin position="139"/>
        <end position="158"/>
    </location>
</feature>
<evidence type="ECO:0000256" key="1">
    <source>
        <dbReference type="SAM" id="MobiDB-lite"/>
    </source>
</evidence>
<evidence type="ECO:0000313" key="3">
    <source>
        <dbReference type="Proteomes" id="UP000738349"/>
    </source>
</evidence>
<dbReference type="AlphaFoldDB" id="A0A9P9EP45"/>
<organism evidence="2 3">
    <name type="scientific">Dactylonectria macrodidyma</name>
    <dbReference type="NCBI Taxonomy" id="307937"/>
    <lineage>
        <taxon>Eukaryota</taxon>
        <taxon>Fungi</taxon>
        <taxon>Dikarya</taxon>
        <taxon>Ascomycota</taxon>
        <taxon>Pezizomycotina</taxon>
        <taxon>Sordariomycetes</taxon>
        <taxon>Hypocreomycetidae</taxon>
        <taxon>Hypocreales</taxon>
        <taxon>Nectriaceae</taxon>
        <taxon>Dactylonectria</taxon>
    </lineage>
</organism>
<dbReference type="EMBL" id="JAGMUV010000011">
    <property type="protein sequence ID" value="KAH7140726.1"/>
    <property type="molecule type" value="Genomic_DNA"/>
</dbReference>
<evidence type="ECO:0000313" key="2">
    <source>
        <dbReference type="EMBL" id="KAH7140726.1"/>
    </source>
</evidence>
<sequence>MTSAIQHRIPVMIHPLSCSLPTLTASARSGPTTRMLLLLNSGNRIHRLRDMGTPGHGVMGPHRRARTAGERYFTMLILQGMAGQACQGDGNQIHSRTRTVAGASPPDLGGCAKYRLNTSPCMSFTLTLMNERHAITGSVRPHREKRWSNAWPFPSPDN</sequence>
<protein>
    <submittedName>
        <fullName evidence="2">Uncharacterized protein</fullName>
    </submittedName>
</protein>
<keyword evidence="3" id="KW-1185">Reference proteome</keyword>